<evidence type="ECO:0000256" key="4">
    <source>
        <dbReference type="ARBA" id="ARBA00023136"/>
    </source>
</evidence>
<evidence type="ECO:0000256" key="3">
    <source>
        <dbReference type="ARBA" id="ARBA00022989"/>
    </source>
</evidence>
<keyword evidence="8" id="KW-1185">Reference proteome</keyword>
<organism evidence="8 9">
    <name type="scientific">Globodera rostochiensis</name>
    <name type="common">Golden nematode worm</name>
    <name type="synonym">Heterodera rostochiensis</name>
    <dbReference type="NCBI Taxonomy" id="31243"/>
    <lineage>
        <taxon>Eukaryota</taxon>
        <taxon>Metazoa</taxon>
        <taxon>Ecdysozoa</taxon>
        <taxon>Nematoda</taxon>
        <taxon>Chromadorea</taxon>
        <taxon>Rhabditida</taxon>
        <taxon>Tylenchina</taxon>
        <taxon>Tylenchomorpha</taxon>
        <taxon>Tylenchoidea</taxon>
        <taxon>Heteroderidae</taxon>
        <taxon>Heteroderinae</taxon>
        <taxon>Globodera</taxon>
    </lineage>
</organism>
<proteinExistence type="predicted"/>
<feature type="transmembrane region" description="Helical" evidence="6">
    <location>
        <begin position="76"/>
        <end position="96"/>
    </location>
</feature>
<evidence type="ECO:0000256" key="1">
    <source>
        <dbReference type="ARBA" id="ARBA00004141"/>
    </source>
</evidence>
<keyword evidence="2 5" id="KW-0812">Transmembrane</keyword>
<dbReference type="PROSITE" id="PS51225">
    <property type="entry name" value="MARVEL"/>
    <property type="match status" value="1"/>
</dbReference>
<evidence type="ECO:0000256" key="2">
    <source>
        <dbReference type="ARBA" id="ARBA00022692"/>
    </source>
</evidence>
<dbReference type="AlphaFoldDB" id="A0A914HFD3"/>
<evidence type="ECO:0000259" key="7">
    <source>
        <dbReference type="PROSITE" id="PS51225"/>
    </source>
</evidence>
<name>A0A914HFD3_GLORO</name>
<feature type="domain" description="MARVEL" evidence="7">
    <location>
        <begin position="8"/>
        <end position="142"/>
    </location>
</feature>
<keyword evidence="4 5" id="KW-0472">Membrane</keyword>
<dbReference type="Proteomes" id="UP000887572">
    <property type="component" value="Unplaced"/>
</dbReference>
<reference evidence="9" key="1">
    <citation type="submission" date="2022-11" db="UniProtKB">
        <authorList>
            <consortium name="WormBaseParasite"/>
        </authorList>
    </citation>
    <scope>IDENTIFICATION</scope>
</reference>
<keyword evidence="3 6" id="KW-1133">Transmembrane helix</keyword>
<feature type="transmembrane region" description="Helical" evidence="6">
    <location>
        <begin position="116"/>
        <end position="138"/>
    </location>
</feature>
<evidence type="ECO:0000256" key="6">
    <source>
        <dbReference type="SAM" id="Phobius"/>
    </source>
</evidence>
<dbReference type="WBParaSite" id="Gr19_v10_g16465.t1">
    <property type="protein sequence ID" value="Gr19_v10_g16465.t1"/>
    <property type="gene ID" value="Gr19_v10_g16465"/>
</dbReference>
<evidence type="ECO:0000313" key="8">
    <source>
        <dbReference type="Proteomes" id="UP000887572"/>
    </source>
</evidence>
<evidence type="ECO:0000313" key="9">
    <source>
        <dbReference type="WBParaSite" id="Gr19_v10_g16465.t1"/>
    </source>
</evidence>
<evidence type="ECO:0000256" key="5">
    <source>
        <dbReference type="PROSITE-ProRule" id="PRU00581"/>
    </source>
</evidence>
<dbReference type="GO" id="GO:0016020">
    <property type="term" value="C:membrane"/>
    <property type="evidence" value="ECO:0007669"/>
    <property type="project" value="UniProtKB-SubCell"/>
</dbReference>
<sequence length="165" mass="18434">MMQFNPNRFTSFPELLKFTTLLTTVLVMLSLGSAAIEPPGTTFVWITAVLALIVDCLCILALGFELEGALFKPDSTLGWPLIECVFSSFFAINYFISIWLCVNSKVFAIFNSSTAYSLAATFCLVAFVQYALNVIFYARIWSTEQRRQSNEINPSQLGYTNYGSP</sequence>
<comment type="subcellular location">
    <subcellularLocation>
        <location evidence="1">Membrane</location>
        <topology evidence="1">Multi-pass membrane protein</topology>
    </subcellularLocation>
</comment>
<accession>A0A914HFD3</accession>
<protein>
    <submittedName>
        <fullName evidence="9">MARVEL domain-containing protein</fullName>
    </submittedName>
</protein>
<dbReference type="InterPro" id="IPR008253">
    <property type="entry name" value="Marvel"/>
</dbReference>
<feature type="transmembrane region" description="Helical" evidence="6">
    <location>
        <begin position="44"/>
        <end position="64"/>
    </location>
</feature>